<evidence type="ECO:0000313" key="1">
    <source>
        <dbReference type="EMBL" id="MXQ89630.1"/>
    </source>
</evidence>
<proteinExistence type="predicted"/>
<comment type="caution">
    <text evidence="1">The sequence shown here is derived from an EMBL/GenBank/DDBJ whole genome shotgun (WGS) entry which is preliminary data.</text>
</comment>
<name>A0A6B0RHS8_9CETA</name>
<reference evidence="1" key="1">
    <citation type="submission" date="2019-10" db="EMBL/GenBank/DDBJ databases">
        <title>The sequence and de novo assembly of the wild yak genome.</title>
        <authorList>
            <person name="Liu Y."/>
        </authorList>
    </citation>
    <scope>NUCLEOTIDE SEQUENCE [LARGE SCALE GENOMIC DNA]</scope>
    <source>
        <strain evidence="1">WY2019</strain>
    </source>
</reference>
<organism evidence="1 2">
    <name type="scientific">Bos mutus</name>
    <name type="common">wild yak</name>
    <dbReference type="NCBI Taxonomy" id="72004"/>
    <lineage>
        <taxon>Eukaryota</taxon>
        <taxon>Metazoa</taxon>
        <taxon>Chordata</taxon>
        <taxon>Craniata</taxon>
        <taxon>Vertebrata</taxon>
        <taxon>Euteleostomi</taxon>
        <taxon>Mammalia</taxon>
        <taxon>Eutheria</taxon>
        <taxon>Laurasiatheria</taxon>
        <taxon>Artiodactyla</taxon>
        <taxon>Ruminantia</taxon>
        <taxon>Pecora</taxon>
        <taxon>Bovidae</taxon>
        <taxon>Bovinae</taxon>
        <taxon>Bos</taxon>
    </lineage>
</organism>
<dbReference type="SUPFAM" id="SSF47943">
    <property type="entry name" value="Retrovirus capsid protein, N-terminal core domain"/>
    <property type="match status" value="1"/>
</dbReference>
<dbReference type="AlphaFoldDB" id="A0A6B0RHS8"/>
<evidence type="ECO:0000313" key="2">
    <source>
        <dbReference type="Proteomes" id="UP000322234"/>
    </source>
</evidence>
<keyword evidence="2" id="KW-1185">Reference proteome</keyword>
<sequence length="164" mass="18501">MVILTQYCNDEEKARILDQARKVADERQQVDVSLAPVEEAIPSTEPDWHPSTKAGKESLRHLTACLLHGMTWVVRKSWVTGTDNAKWLEKPRTFRFPDQNGDGGRCKTPKLKFYQAPPEYCKAPSHLLFPPLQEAHSPPEPDPHQAGKRTQLLSVCRSDFLASG</sequence>
<gene>
    <name evidence="1" type="ORF">E5288_WYG022135</name>
</gene>
<dbReference type="GO" id="GO:0016032">
    <property type="term" value="P:viral process"/>
    <property type="evidence" value="ECO:0007669"/>
    <property type="project" value="InterPro"/>
</dbReference>
<dbReference type="InterPro" id="IPR050462">
    <property type="entry name" value="Retroviral_Gag-Pol_poly"/>
</dbReference>
<dbReference type="InterPro" id="IPR008919">
    <property type="entry name" value="Retrov_capsid_N"/>
</dbReference>
<accession>A0A6B0RHS8</accession>
<dbReference type="PANTHER" id="PTHR33166">
    <property type="entry name" value="GAG_P30 DOMAIN-CONTAINING PROTEIN"/>
    <property type="match status" value="1"/>
</dbReference>
<protein>
    <submittedName>
        <fullName evidence="1">Uncharacterized protein</fullName>
    </submittedName>
</protein>
<dbReference type="Gene3D" id="1.10.375.10">
    <property type="entry name" value="Human Immunodeficiency Virus Type 1 Capsid Protein"/>
    <property type="match status" value="1"/>
</dbReference>
<dbReference type="EMBL" id="VBQZ03000057">
    <property type="protein sequence ID" value="MXQ89630.1"/>
    <property type="molecule type" value="Genomic_DNA"/>
</dbReference>
<dbReference type="Proteomes" id="UP000322234">
    <property type="component" value="Unassembled WGS sequence"/>
</dbReference>